<accession>A0ABV9Q2S0</accession>
<protein>
    <submittedName>
        <fullName evidence="2">HesA/MoeB/ThiF family protein</fullName>
    </submittedName>
</protein>
<dbReference type="Gene3D" id="3.40.50.720">
    <property type="entry name" value="NAD(P)-binding Rossmann-like Domain"/>
    <property type="match status" value="1"/>
</dbReference>
<proteinExistence type="predicted"/>
<gene>
    <name evidence="2" type="ORF">ACFO8Q_06210</name>
</gene>
<dbReference type="InterPro" id="IPR035985">
    <property type="entry name" value="Ubiquitin-activating_enz"/>
</dbReference>
<dbReference type="Pfam" id="PF00899">
    <property type="entry name" value="ThiF"/>
    <property type="match status" value="1"/>
</dbReference>
<dbReference type="PANTHER" id="PTHR10953">
    <property type="entry name" value="UBIQUITIN-ACTIVATING ENZYME E1"/>
    <property type="match status" value="1"/>
</dbReference>
<evidence type="ECO:0000259" key="1">
    <source>
        <dbReference type="Pfam" id="PF00899"/>
    </source>
</evidence>
<dbReference type="InterPro" id="IPR000594">
    <property type="entry name" value="ThiF_NAD_FAD-bd"/>
</dbReference>
<keyword evidence="3" id="KW-1185">Reference proteome</keyword>
<dbReference type="PANTHER" id="PTHR10953:SF102">
    <property type="entry name" value="ADENYLYLTRANSFERASE AND SULFURTRANSFERASE MOCS3"/>
    <property type="match status" value="1"/>
</dbReference>
<dbReference type="Proteomes" id="UP001596002">
    <property type="component" value="Unassembled WGS sequence"/>
</dbReference>
<name>A0ABV9Q2S0_9BACL</name>
<evidence type="ECO:0000313" key="3">
    <source>
        <dbReference type="Proteomes" id="UP001596002"/>
    </source>
</evidence>
<feature type="domain" description="THIF-type NAD/FAD binding fold" evidence="1">
    <location>
        <begin position="105"/>
        <end position="358"/>
    </location>
</feature>
<dbReference type="SUPFAM" id="SSF69572">
    <property type="entry name" value="Activating enzymes of the ubiquitin-like proteins"/>
    <property type="match status" value="1"/>
</dbReference>
<evidence type="ECO:0000313" key="2">
    <source>
        <dbReference type="EMBL" id="MFC4766962.1"/>
    </source>
</evidence>
<dbReference type="CDD" id="cd00757">
    <property type="entry name" value="ThiF_MoeB_HesA_family"/>
    <property type="match status" value="1"/>
</dbReference>
<dbReference type="InterPro" id="IPR045886">
    <property type="entry name" value="ThiF/MoeB/HesA"/>
</dbReference>
<dbReference type="RefSeq" id="WP_380024855.1">
    <property type="nucleotide sequence ID" value="NZ_JBHSHC010000036.1"/>
</dbReference>
<dbReference type="EMBL" id="JBHSHC010000036">
    <property type="protein sequence ID" value="MFC4766962.1"/>
    <property type="molecule type" value="Genomic_DNA"/>
</dbReference>
<sequence>MNKPRVKEFYRVYDYIENDQEIEIQLGACKSTGKVVNGDRDLLKLLSLCDGKNSRLDIIQIIRKDRPDLSTHDINEVLDHLQEYGLLEEADLGDTTLSPIEFDRYNRHLVYYSSFCEGNRHVPQEKLKNSTVVLIGMGGIGSWLSYALVAAGIGKLIGVDHDHIELSNLTRQILYSEQSVGMKKVAVAKERLRELNSKVEFISVEQKVQNVDNVKKIIKDADFVVLSADSPEGIHYWVDRACYESNIPYTSVGYLDNWGICGPLTVPNKTSCLICEKGSNEIKQETLHGIPEIREINSRAKAASFGPLNGYISCFAAMEVIKYLTGYAEPVTLGRRYMVNSGTMETEFTEYPRNPNCPQCGNSTIISERNKGVV</sequence>
<organism evidence="2 3">
    <name type="scientific">Effusibacillus consociatus</name>
    <dbReference type="NCBI Taxonomy" id="1117041"/>
    <lineage>
        <taxon>Bacteria</taxon>
        <taxon>Bacillati</taxon>
        <taxon>Bacillota</taxon>
        <taxon>Bacilli</taxon>
        <taxon>Bacillales</taxon>
        <taxon>Alicyclobacillaceae</taxon>
        <taxon>Effusibacillus</taxon>
    </lineage>
</organism>
<reference evidence="3" key="1">
    <citation type="journal article" date="2019" name="Int. J. Syst. Evol. Microbiol.">
        <title>The Global Catalogue of Microorganisms (GCM) 10K type strain sequencing project: providing services to taxonomists for standard genome sequencing and annotation.</title>
        <authorList>
            <consortium name="The Broad Institute Genomics Platform"/>
            <consortium name="The Broad Institute Genome Sequencing Center for Infectious Disease"/>
            <person name="Wu L."/>
            <person name="Ma J."/>
        </authorList>
    </citation>
    <scope>NUCLEOTIDE SEQUENCE [LARGE SCALE GENOMIC DNA]</scope>
    <source>
        <strain evidence="3">WYCCWR 12678</strain>
    </source>
</reference>
<comment type="caution">
    <text evidence="2">The sequence shown here is derived from an EMBL/GenBank/DDBJ whole genome shotgun (WGS) entry which is preliminary data.</text>
</comment>